<keyword evidence="1" id="KW-0238">DNA-binding</keyword>
<protein>
    <submittedName>
        <fullName evidence="3">Quercetin dioxygenase-like cupin family protein</fullName>
    </submittedName>
</protein>
<dbReference type="InterPro" id="IPR011051">
    <property type="entry name" value="RmlC_Cupin_sf"/>
</dbReference>
<organism evidence="3 4">
    <name type="scientific">Garicola koreensis</name>
    <dbReference type="NCBI Taxonomy" id="1262554"/>
    <lineage>
        <taxon>Bacteria</taxon>
        <taxon>Bacillati</taxon>
        <taxon>Actinomycetota</taxon>
        <taxon>Actinomycetes</taxon>
        <taxon>Micrococcales</taxon>
        <taxon>Micrococcaceae</taxon>
        <taxon>Garicola</taxon>
    </lineage>
</organism>
<evidence type="ECO:0000313" key="4">
    <source>
        <dbReference type="Proteomes" id="UP000547528"/>
    </source>
</evidence>
<gene>
    <name evidence="3" type="ORF">FHX47_000010</name>
</gene>
<accession>A0A7W5TPZ3</accession>
<dbReference type="AlphaFoldDB" id="A0A7W5TPZ3"/>
<dbReference type="RefSeq" id="WP_183356872.1">
    <property type="nucleotide sequence ID" value="NZ_BAABKR010000004.1"/>
</dbReference>
<evidence type="ECO:0000313" key="3">
    <source>
        <dbReference type="EMBL" id="MBB3666417.1"/>
    </source>
</evidence>
<dbReference type="GO" id="GO:0006355">
    <property type="term" value="P:regulation of DNA-templated transcription"/>
    <property type="evidence" value="ECO:0007669"/>
    <property type="project" value="InterPro"/>
</dbReference>
<comment type="caution">
    <text evidence="3">The sequence shown here is derived from an EMBL/GenBank/DDBJ whole genome shotgun (WGS) entry which is preliminary data.</text>
</comment>
<name>A0A7W5TPZ3_9MICC</name>
<dbReference type="GO" id="GO:0051213">
    <property type="term" value="F:dioxygenase activity"/>
    <property type="evidence" value="ECO:0007669"/>
    <property type="project" value="UniProtKB-KW"/>
</dbReference>
<dbReference type="InterPro" id="IPR014710">
    <property type="entry name" value="RmlC-like_jellyroll"/>
</dbReference>
<dbReference type="GO" id="GO:0003677">
    <property type="term" value="F:DNA binding"/>
    <property type="evidence" value="ECO:0007669"/>
    <property type="project" value="UniProtKB-KW"/>
</dbReference>
<dbReference type="EMBL" id="JACIBT010000001">
    <property type="protein sequence ID" value="MBB3666417.1"/>
    <property type="molecule type" value="Genomic_DNA"/>
</dbReference>
<reference evidence="3 4" key="1">
    <citation type="submission" date="2020-08" db="EMBL/GenBank/DDBJ databases">
        <title>Sequencing the genomes of 1000 actinobacteria strains.</title>
        <authorList>
            <person name="Klenk H.-P."/>
        </authorList>
    </citation>
    <scope>NUCLEOTIDE SEQUENCE [LARGE SCALE GENOMIC DNA]</scope>
    <source>
        <strain evidence="3 4">DSM 28238</strain>
    </source>
</reference>
<dbReference type="Pfam" id="PF02311">
    <property type="entry name" value="AraC_binding"/>
    <property type="match status" value="1"/>
</dbReference>
<keyword evidence="3" id="KW-0560">Oxidoreductase</keyword>
<keyword evidence="3" id="KW-0223">Dioxygenase</keyword>
<dbReference type="Proteomes" id="UP000547528">
    <property type="component" value="Unassembled WGS sequence"/>
</dbReference>
<keyword evidence="4" id="KW-1185">Reference proteome</keyword>
<dbReference type="InterPro" id="IPR003313">
    <property type="entry name" value="AraC-bd"/>
</dbReference>
<sequence length="128" mass="13887">MSENEPETTPQMLVNTEDLLAAADDDAAGAVWKLQQPHRDLDSNVIALPAAGRIERHPGPEVDVLIHVLAGTGTLHTAAEDLELRPGGLIWMPKGTRRGFTAGQSGLRYLTVHRKRQALNLQPPRDSG</sequence>
<proteinExistence type="predicted"/>
<evidence type="ECO:0000259" key="2">
    <source>
        <dbReference type="Pfam" id="PF02311"/>
    </source>
</evidence>
<dbReference type="Gene3D" id="2.60.120.10">
    <property type="entry name" value="Jelly Rolls"/>
    <property type="match status" value="1"/>
</dbReference>
<feature type="domain" description="AraC-type arabinose-binding/dimerisation" evidence="2">
    <location>
        <begin position="64"/>
        <end position="113"/>
    </location>
</feature>
<evidence type="ECO:0000256" key="1">
    <source>
        <dbReference type="ARBA" id="ARBA00023125"/>
    </source>
</evidence>
<dbReference type="SUPFAM" id="SSF51182">
    <property type="entry name" value="RmlC-like cupins"/>
    <property type="match status" value="1"/>
</dbReference>